<accession>A0ABV4TH35</accession>
<proteinExistence type="predicted"/>
<dbReference type="Pfam" id="PF19765">
    <property type="entry name" value="DUF6252"/>
    <property type="match status" value="1"/>
</dbReference>
<dbReference type="RefSeq" id="WP_373407546.1">
    <property type="nucleotide sequence ID" value="NZ_JBCFQL010000018.1"/>
</dbReference>
<keyword evidence="2" id="KW-1185">Reference proteome</keyword>
<sequence>MFLAILIASCTYEPVDGTVELLPNSEGSGVFKVDFSGSTWTTNEAQATVSGSFIGISAIKSNGEGFILMVEGAAVGTYAANINVVAYKPADTEYGYWAINDDNPTENTGSVIITSINATTKTISGTFQFKGYWTDSDNPKPAIQFTKGVFTDIPYITQY</sequence>
<comment type="caution">
    <text evidence="1">The sequence shown here is derived from an EMBL/GenBank/DDBJ whole genome shotgun (WGS) entry which is preliminary data.</text>
</comment>
<organism evidence="1 2">
    <name type="scientific">Flavobacterium zubiriense</name>
    <dbReference type="NCBI Taxonomy" id="3138075"/>
    <lineage>
        <taxon>Bacteria</taxon>
        <taxon>Pseudomonadati</taxon>
        <taxon>Bacteroidota</taxon>
        <taxon>Flavobacteriia</taxon>
        <taxon>Flavobacteriales</taxon>
        <taxon>Flavobacteriaceae</taxon>
        <taxon>Flavobacterium</taxon>
    </lineage>
</organism>
<evidence type="ECO:0000313" key="1">
    <source>
        <dbReference type="EMBL" id="MFA9192656.1"/>
    </source>
</evidence>
<reference evidence="1 2" key="1">
    <citation type="submission" date="2024-04" db="EMBL/GenBank/DDBJ databases">
        <title>New Clade of Flavobacterium.</title>
        <authorList>
            <person name="Matos L."/>
            <person name="Proenca D.N."/>
            <person name="Fransisco R.M."/>
            <person name="Chung A.P."/>
            <person name="Maccario L."/>
            <person name="Sorensen S.J."/>
            <person name="Morais P.V."/>
        </authorList>
    </citation>
    <scope>NUCLEOTIDE SEQUENCE [LARGE SCALE GENOMIC DNA]</scope>
    <source>
        <strain evidence="1 2">FZUC8N2.13</strain>
    </source>
</reference>
<evidence type="ECO:0000313" key="2">
    <source>
        <dbReference type="Proteomes" id="UP001574169"/>
    </source>
</evidence>
<dbReference type="InterPro" id="IPR046219">
    <property type="entry name" value="DUF6252"/>
</dbReference>
<name>A0ABV4TH35_9FLAO</name>
<dbReference type="Proteomes" id="UP001574169">
    <property type="component" value="Unassembled WGS sequence"/>
</dbReference>
<gene>
    <name evidence="1" type="ORF">AAGV28_14860</name>
</gene>
<dbReference type="EMBL" id="JBCFQL010000018">
    <property type="protein sequence ID" value="MFA9192656.1"/>
    <property type="molecule type" value="Genomic_DNA"/>
</dbReference>
<protein>
    <submittedName>
        <fullName evidence="1">DUF6252 family protein</fullName>
    </submittedName>
</protein>